<dbReference type="PANTHER" id="PTHR23530:SF1">
    <property type="entry name" value="PERMEASE, MAJOR FACILITATOR SUPERFAMILY-RELATED"/>
    <property type="match status" value="1"/>
</dbReference>
<dbReference type="OrthoDB" id="350307at2"/>
<evidence type="ECO:0000313" key="8">
    <source>
        <dbReference type="EMBL" id="AWK76315.1"/>
    </source>
</evidence>
<feature type="transmembrane region" description="Helical" evidence="6">
    <location>
        <begin position="308"/>
        <end position="341"/>
    </location>
</feature>
<feature type="transmembrane region" description="Helical" evidence="6">
    <location>
        <begin position="181"/>
        <end position="202"/>
    </location>
</feature>
<dbReference type="PROSITE" id="PS00216">
    <property type="entry name" value="SUGAR_TRANSPORT_1"/>
    <property type="match status" value="1"/>
</dbReference>
<dbReference type="Gene3D" id="1.20.1250.20">
    <property type="entry name" value="MFS general substrate transporter like domains"/>
    <property type="match status" value="1"/>
</dbReference>
<organism evidence="8 9">
    <name type="scientific">Rhodococcus oxybenzonivorans</name>
    <dbReference type="NCBI Taxonomy" id="1990687"/>
    <lineage>
        <taxon>Bacteria</taxon>
        <taxon>Bacillati</taxon>
        <taxon>Actinomycetota</taxon>
        <taxon>Actinomycetes</taxon>
        <taxon>Mycobacteriales</taxon>
        <taxon>Nocardiaceae</taxon>
        <taxon>Rhodococcus</taxon>
    </lineage>
</organism>
<keyword evidence="9" id="KW-1185">Reference proteome</keyword>
<feature type="region of interest" description="Disordered" evidence="5">
    <location>
        <begin position="420"/>
        <end position="439"/>
    </location>
</feature>
<evidence type="ECO:0000256" key="5">
    <source>
        <dbReference type="SAM" id="MobiDB-lite"/>
    </source>
</evidence>
<gene>
    <name evidence="8" type="ORF">CBI38_33240</name>
</gene>
<dbReference type="KEGG" id="roz:CBI38_33240"/>
<feature type="transmembrane region" description="Helical" evidence="6">
    <location>
        <begin position="395"/>
        <end position="413"/>
    </location>
</feature>
<proteinExistence type="predicted"/>
<name>A0A2S2C624_9NOCA</name>
<feature type="transmembrane region" description="Helical" evidence="6">
    <location>
        <begin position="274"/>
        <end position="296"/>
    </location>
</feature>
<evidence type="ECO:0000313" key="9">
    <source>
        <dbReference type="Proteomes" id="UP000245711"/>
    </source>
</evidence>
<dbReference type="InterPro" id="IPR053160">
    <property type="entry name" value="MFS_DHA3_Transporter"/>
</dbReference>
<keyword evidence="2 6" id="KW-0812">Transmembrane</keyword>
<dbReference type="SUPFAM" id="SSF103473">
    <property type="entry name" value="MFS general substrate transporter"/>
    <property type="match status" value="1"/>
</dbReference>
<dbReference type="InterPro" id="IPR005829">
    <property type="entry name" value="Sugar_transporter_CS"/>
</dbReference>
<dbReference type="InterPro" id="IPR020846">
    <property type="entry name" value="MFS_dom"/>
</dbReference>
<dbReference type="PANTHER" id="PTHR23530">
    <property type="entry name" value="TRANSPORT PROTEIN-RELATED"/>
    <property type="match status" value="1"/>
</dbReference>
<evidence type="ECO:0000256" key="4">
    <source>
        <dbReference type="ARBA" id="ARBA00023136"/>
    </source>
</evidence>
<dbReference type="InterPro" id="IPR011701">
    <property type="entry name" value="MFS"/>
</dbReference>
<evidence type="ECO:0000256" key="3">
    <source>
        <dbReference type="ARBA" id="ARBA00022989"/>
    </source>
</evidence>
<feature type="transmembrane region" description="Helical" evidence="6">
    <location>
        <begin position="75"/>
        <end position="104"/>
    </location>
</feature>
<comment type="subcellular location">
    <subcellularLocation>
        <location evidence="1">Cell membrane</location>
        <topology evidence="1">Multi-pass membrane protein</topology>
    </subcellularLocation>
</comment>
<dbReference type="GO" id="GO:0005886">
    <property type="term" value="C:plasma membrane"/>
    <property type="evidence" value="ECO:0007669"/>
    <property type="project" value="UniProtKB-SubCell"/>
</dbReference>
<keyword evidence="8" id="KW-0614">Plasmid</keyword>
<keyword evidence="3 6" id="KW-1133">Transmembrane helix</keyword>
<evidence type="ECO:0000256" key="2">
    <source>
        <dbReference type="ARBA" id="ARBA00022692"/>
    </source>
</evidence>
<reference evidence="8 9" key="1">
    <citation type="submission" date="2017-05" db="EMBL/GenBank/DDBJ databases">
        <title>Isolation of Rhodococcus sp. S2-17 biodegrading of BP-3.</title>
        <authorList>
            <person name="Lee Y."/>
            <person name="Kim K.H."/>
            <person name="Chun B.H."/>
            <person name="Jung H.S."/>
            <person name="Jeon C.O."/>
        </authorList>
    </citation>
    <scope>NUCLEOTIDE SEQUENCE [LARGE SCALE GENOMIC DNA]</scope>
    <source>
        <strain evidence="8 9">S2-17</strain>
        <plasmid evidence="9">prb98</plasmid>
    </source>
</reference>
<geneLocation type="plasmid" evidence="9">
    <name>prb98</name>
</geneLocation>
<sequence>MNANIRTLTRRYIVLNVLSWLPTGLCAPVLVLLLAARGIDVATMGTLLAAYGLTAACLELPTGGIADVLGRRPVLIAATALFLLSTLLVGLGTSILVITAGILLEAVGRALDSGPLQAWYVDAVHAADRDADLTPAFARGRTAGSFALAVGAVAGGALAGGALAGWVPLPAAGDTPVLGLSLPYLLAAGIVVVRALTQLAWVSEVKRRPRAVVRDVLADIPRTVRDGVLICTRTSTLRRITILCGVIGVALATIEFLAPLRIAELLGADSKAVIAYAVFTALGGFAMAAGSSMSPALSRLLGTGRRMVVVALIVTAVAVAALGAPLFLIAAAGYVLVYLALGAPEPLLDTLTHRAVTSGERATVLSIQSLALRLCGSAGAMAAGLIVAHTSIAYAWALVVGVLGIGAIVAAGLSTHDQSAAESSSTSAEPDEAVPLELV</sequence>
<dbReference type="EMBL" id="CP021355">
    <property type="protein sequence ID" value="AWK76315.1"/>
    <property type="molecule type" value="Genomic_DNA"/>
</dbReference>
<protein>
    <recommendedName>
        <fullName evidence="7">Major facilitator superfamily (MFS) profile domain-containing protein</fullName>
    </recommendedName>
</protein>
<feature type="transmembrane region" description="Helical" evidence="6">
    <location>
        <begin position="240"/>
        <end position="262"/>
    </location>
</feature>
<dbReference type="RefSeq" id="WP_109335774.1">
    <property type="nucleotide sequence ID" value="NZ_CP021355.1"/>
</dbReference>
<feature type="transmembrane region" description="Helical" evidence="6">
    <location>
        <begin position="12"/>
        <end position="36"/>
    </location>
</feature>
<accession>A0A2S2C624</accession>
<dbReference type="GO" id="GO:0022857">
    <property type="term" value="F:transmembrane transporter activity"/>
    <property type="evidence" value="ECO:0007669"/>
    <property type="project" value="InterPro"/>
</dbReference>
<dbReference type="AlphaFoldDB" id="A0A2S2C624"/>
<evidence type="ECO:0000256" key="6">
    <source>
        <dbReference type="SAM" id="Phobius"/>
    </source>
</evidence>
<feature type="compositionally biased region" description="Acidic residues" evidence="5">
    <location>
        <begin position="429"/>
        <end position="439"/>
    </location>
</feature>
<dbReference type="Pfam" id="PF07690">
    <property type="entry name" value="MFS_1"/>
    <property type="match status" value="1"/>
</dbReference>
<feature type="transmembrane region" description="Helical" evidence="6">
    <location>
        <begin position="146"/>
        <end position="169"/>
    </location>
</feature>
<dbReference type="InterPro" id="IPR036259">
    <property type="entry name" value="MFS_trans_sf"/>
</dbReference>
<evidence type="ECO:0000256" key="1">
    <source>
        <dbReference type="ARBA" id="ARBA00004651"/>
    </source>
</evidence>
<feature type="domain" description="Major facilitator superfamily (MFS) profile" evidence="7">
    <location>
        <begin position="1"/>
        <end position="418"/>
    </location>
</feature>
<evidence type="ECO:0000259" key="7">
    <source>
        <dbReference type="PROSITE" id="PS50850"/>
    </source>
</evidence>
<dbReference type="Proteomes" id="UP000245711">
    <property type="component" value="Plasmid pRB98"/>
</dbReference>
<dbReference type="PROSITE" id="PS50850">
    <property type="entry name" value="MFS"/>
    <property type="match status" value="1"/>
</dbReference>
<keyword evidence="4 6" id="KW-0472">Membrane</keyword>